<evidence type="ECO:0000313" key="6">
    <source>
        <dbReference type="Proteomes" id="UP000663760"/>
    </source>
</evidence>
<proteinExistence type="inferred from homology"/>
<reference evidence="5" key="1">
    <citation type="submission" date="2020-02" db="EMBL/GenBank/DDBJ databases">
        <authorList>
            <person name="Scholz U."/>
            <person name="Mascher M."/>
            <person name="Fiebig A."/>
        </authorList>
    </citation>
    <scope>NUCLEOTIDE SEQUENCE</scope>
</reference>
<name>A0A7I8L1H3_SPIIN</name>
<dbReference type="NCBIfam" id="TIGR00756">
    <property type="entry name" value="PPR"/>
    <property type="match status" value="5"/>
</dbReference>
<dbReference type="Proteomes" id="UP000663760">
    <property type="component" value="Chromosome 9"/>
</dbReference>
<dbReference type="PROSITE" id="PS51375">
    <property type="entry name" value="PPR"/>
    <property type="match status" value="4"/>
</dbReference>
<organism evidence="5 6">
    <name type="scientific">Spirodela intermedia</name>
    <name type="common">Intermediate duckweed</name>
    <dbReference type="NCBI Taxonomy" id="51605"/>
    <lineage>
        <taxon>Eukaryota</taxon>
        <taxon>Viridiplantae</taxon>
        <taxon>Streptophyta</taxon>
        <taxon>Embryophyta</taxon>
        <taxon>Tracheophyta</taxon>
        <taxon>Spermatophyta</taxon>
        <taxon>Magnoliopsida</taxon>
        <taxon>Liliopsida</taxon>
        <taxon>Araceae</taxon>
        <taxon>Lemnoideae</taxon>
        <taxon>Spirodela</taxon>
    </lineage>
</organism>
<feature type="repeat" description="PPR" evidence="3">
    <location>
        <begin position="223"/>
        <end position="257"/>
    </location>
</feature>
<dbReference type="PANTHER" id="PTHR47939:SF7">
    <property type="entry name" value="REPEAT-CONTAINING PROTEIN, PUTATIVE-RELATED"/>
    <property type="match status" value="1"/>
</dbReference>
<gene>
    <name evidence="5" type="ORF">SI8410_09013846</name>
</gene>
<comment type="similarity">
    <text evidence="1">Belongs to the PPR family. P subfamily.</text>
</comment>
<evidence type="ECO:0000313" key="5">
    <source>
        <dbReference type="EMBL" id="CAA7403168.1"/>
    </source>
</evidence>
<evidence type="ECO:0000256" key="3">
    <source>
        <dbReference type="PROSITE-ProRule" id="PRU00708"/>
    </source>
</evidence>
<sequence length="450" mass="50199">MLSLRVVRRLCAVADTAAVAAIAAGLSQPKSKSPLVSSTDSIGPPSSPDDPPHPAPADSILPTSQPPQPVSESKQDPGSDLGLVSEPALTRLKKQRDPEKLFLIFQSNAQNRLVVENRFAFEDTVARLAGARRSDLIEQLLEQQKALPQGRREGFVMRIITLYGKAGMPGHALRTFDEMPLYGCPRTVKSFNATLRVLCKSRCLDWIQTFVEHAPAKYGILLDEISYNIFIKVLCEAGSLESAYLVMVEMEKVKIKPDVVTYTTLMAAFYKHGRREIGAGLWNLMVLRGCPPNLAAFNVRIQHLINRNKAWQAKNLMKKMAGSGINPDELTFNLIIKGFCRMGEIETAKRIFLAMRDSGCQPNSKIYQTMVHYLCKAREFELACRLCRDSMEKSWFPSIPTMQNLLEGLMSISKAQSAEEIISLVRARVPPYSAREMESLRSAASPTRRR</sequence>
<keyword evidence="2" id="KW-0677">Repeat</keyword>
<dbReference type="PANTHER" id="PTHR47939">
    <property type="entry name" value="MEMBRANE-ASSOCIATED SALT-INDUCIBLE PROTEIN-LIKE"/>
    <property type="match status" value="1"/>
</dbReference>
<dbReference type="InterPro" id="IPR050667">
    <property type="entry name" value="PPR-containing_protein"/>
</dbReference>
<dbReference type="EMBL" id="LR746272">
    <property type="protein sequence ID" value="CAA7403168.1"/>
    <property type="molecule type" value="Genomic_DNA"/>
</dbReference>
<dbReference type="OrthoDB" id="185373at2759"/>
<dbReference type="InterPro" id="IPR002885">
    <property type="entry name" value="PPR_rpt"/>
</dbReference>
<protein>
    <submittedName>
        <fullName evidence="5">Uncharacterized protein</fullName>
    </submittedName>
</protein>
<dbReference type="InterPro" id="IPR011990">
    <property type="entry name" value="TPR-like_helical_dom_sf"/>
</dbReference>
<dbReference type="AlphaFoldDB" id="A0A7I8L1H3"/>
<keyword evidence="6" id="KW-1185">Reference proteome</keyword>
<evidence type="ECO:0000256" key="1">
    <source>
        <dbReference type="ARBA" id="ARBA00007626"/>
    </source>
</evidence>
<evidence type="ECO:0000256" key="2">
    <source>
        <dbReference type="ARBA" id="ARBA00022737"/>
    </source>
</evidence>
<feature type="region of interest" description="Disordered" evidence="4">
    <location>
        <begin position="29"/>
        <end position="83"/>
    </location>
</feature>
<feature type="compositionally biased region" description="Pro residues" evidence="4">
    <location>
        <begin position="45"/>
        <end position="55"/>
    </location>
</feature>
<feature type="repeat" description="PPR" evidence="3">
    <location>
        <begin position="328"/>
        <end position="362"/>
    </location>
</feature>
<accession>A0A7I8L1H3</accession>
<dbReference type="Pfam" id="PF13041">
    <property type="entry name" value="PPR_2"/>
    <property type="match status" value="2"/>
</dbReference>
<dbReference type="Gene3D" id="1.25.40.10">
    <property type="entry name" value="Tetratricopeptide repeat domain"/>
    <property type="match status" value="3"/>
</dbReference>
<evidence type="ECO:0000256" key="4">
    <source>
        <dbReference type="SAM" id="MobiDB-lite"/>
    </source>
</evidence>
<feature type="repeat" description="PPR" evidence="3">
    <location>
        <begin position="258"/>
        <end position="292"/>
    </location>
</feature>
<dbReference type="Pfam" id="PF01535">
    <property type="entry name" value="PPR"/>
    <property type="match status" value="1"/>
</dbReference>
<feature type="repeat" description="PPR" evidence="3">
    <location>
        <begin position="363"/>
        <end position="397"/>
    </location>
</feature>